<evidence type="ECO:0000256" key="6">
    <source>
        <dbReference type="ARBA" id="ARBA00023274"/>
    </source>
</evidence>
<reference evidence="10" key="1">
    <citation type="submission" date="2025-08" db="UniProtKB">
        <authorList>
            <consortium name="RefSeq"/>
        </authorList>
    </citation>
    <scope>IDENTIFICATION</scope>
    <source>
        <strain evidence="10">11010-0011.00</strain>
        <tissue evidence="10">Whole body</tissue>
    </source>
</reference>
<dbReference type="Pfam" id="PF12397">
    <property type="entry name" value="U3snoRNP10"/>
    <property type="match status" value="1"/>
</dbReference>
<name>A0A6J2TMS4_DROLE</name>
<dbReference type="PANTHER" id="PTHR13457">
    <property type="entry name" value="BAP28"/>
    <property type="match status" value="1"/>
</dbReference>
<dbReference type="InterPro" id="IPR022125">
    <property type="entry name" value="U3snoRNP10_N"/>
</dbReference>
<protein>
    <recommendedName>
        <fullName evidence="7">HEAT repeat-containing protein 1</fullName>
    </recommendedName>
</protein>
<dbReference type="PANTHER" id="PTHR13457:SF1">
    <property type="entry name" value="HEAT REPEAT-CONTAINING PROTEIN 1"/>
    <property type="match status" value="1"/>
</dbReference>
<evidence type="ECO:0000256" key="5">
    <source>
        <dbReference type="ARBA" id="ARBA00023242"/>
    </source>
</evidence>
<evidence type="ECO:0000313" key="10">
    <source>
        <dbReference type="RefSeq" id="XP_030376815.1"/>
    </source>
</evidence>
<evidence type="ECO:0000256" key="4">
    <source>
        <dbReference type="ARBA" id="ARBA00022552"/>
    </source>
</evidence>
<sequence length="2101" mass="238906">MATSLAQQLRKLQAPQTSIQLADAHSRASILFDPKEAANKDRREIFDIASSGLLELQTFNPAFKQFELTLFDEASITMERAVETAEVNKLLDLNIAKFLQHLSPYFLLRPAHMCFEWLLRRFQVHVYNRDDVMALILPYHETNTFVQVLQTMKLRDCPNWDWLGRLQRPGVTLAKSAIINRASSEKEFLNFICRSTQRAVKEMGPRAHQLQTQLNFYSTVVVGVLQVAEPVKDWHITSILESLLRGLRSGTLDFVAASFVILAQLVLRTKLKMKICNVFLERVANCTFERLHKSALQLLILILDKQQSARLKFQPETMLNLVRQRWLIPSLVSLTKENIAIQAICMPLVSGAVLAVRKEQPSSETYQQFLNQLLVEVPLSQSSAEQIINCFLDNYVNTDGHPNLKKPLQESDNGTILLDSDDEMEGIKSNFRTWYTDYLAKLERSYPVAFDMCVKEALASKQKTSTRQQALRLALGFRLNTTDDRAKVAYEKLYHYNADWRLSAVKSLLKSLQVPKKRERSYTLLQQCLADRIKDDSAAVVGALLSELSTADFVQMLGPKQFAQTLCELVKRAQLQREEWLEFVPQAVQHLTSGIVSESFDNNLLLLALMPYLFPSEATLHAREHEVLLIIVNSEFCAKVQLLKNLQVNQSFEKFNVGEHRQHFLDIIASEKSSKEQQSLSAETLLQSVEAHGGVKFLKEAANLTHLLLLLTAYAKRKLNASEALNMLEKVRNYSHGFELRMAGTTSHNNHNTKYVSLELFADFMETLTGHVKFEELENTNWTQPTDELRLCLLLLDDITARIYDKRASASDRQLWLDTMKQVLNFMLPQAQQKFDFLSNFYVYDELPQIYKNSADYALLRVRGFMLLQAVLKNNLQIDCKLEHVLRLSQACASPLPTLRTQAVQTLALLPRLEPHVAYFVESLLARRSELTMDHEQYALIMFTILEPGKQIAKQKLLLAKLRREYFALISDAQKLPSCTAALLRPLKHVNNEEMLGILLPLAHSALEKIDATSSEGLKKLESPYSNIYQSIVERFEGNVAVSVLQRNPEAWNLFELSFAKHDVYIQTEQKLQPLPCVLLNTLTPETFERMQAKHKVGLIKLIIQAATQSDNDSIFLAAHKLLKRCIIECQPLVPMLSEVCSQSMQLQKPLTRSRRTGINAQLDLSSLSWKQGMTLLELLEHKKHLLNAELLIPALFGLLQACLELEEHSAAEHPKQLILSCLLHCCQTAETAGVNVKKVLPESCFRIELVVQCLRNTQNPQTQQHALLFLTRCADLYPQQVLHKIVEIFTFVGSTVARNDDAFSLHIINNVVLSIIPTLLQQPAQGKPLVVPVLKVFSDICIDVPLHRRLPLYATLFSVLEPKRHLWQFLCIVLEAQTVMEQQPAQVDTNNTRLEFARELTLMFDDPELILETCVCLLDYLAQLPTSKSNDGNTKQSNSSILETEQQLFDVRTHSFKQLRHYMYLITDYLCSLSGSTEFKTKLDAPTAVALQNLKPFYQDFILKTLGYVTVANNALLSAAGTLSLEKYWRVIGNHAHDILNNAIGLLSPEYFLSVITELLQHEIIHVRIKVLELLADKLQANNEYFSNCDSKHFGILFAPLVDIVDVVLNQNANNAQQAQLQQSALHAIQLLAQRYGREYITECRSLLATLTRITKMRSMVPKAVVGNVLLTLVEICASLKAHALAQLPKFMPQLTEMLKEQLLQPAPDYLCSALITAIQKLFVALPLFLAPYLVDIITPLAHLSTQLSQDQLAQDKRAQALQLRIDDVWLSIAKGTEVRVLVPSCAKVYANLLDAQSYDELSTLMKLLLQCLKHNNNAQLQPVQSELGELFLQALEFRLHVRGRGLSRERVDQIEAAVIEAFVHWILKLSETSFRPMYSKVYKWALQQNEQREPMLTYFLLTNKIAEALKSLFVIFADNFIQDAARLLHEHNMLRESHNNEDESLNEQLVSAILSTLQLVFQHSTNDFLNSHRFNTLMQPIVDQLENELVLSRESLQQSLTTCIAQLAVAVSNDVHWKQLNTQVLLKTRIQKPDVKILAFNTCVAIAQKLGESFAPLLPETVPFIAELLEDEHDRVEKNTRSAVQQLESILGEPVQKYL</sequence>
<dbReference type="InterPro" id="IPR011989">
    <property type="entry name" value="ARM-like"/>
</dbReference>
<dbReference type="Gene3D" id="1.25.10.10">
    <property type="entry name" value="Leucine-rich Repeat Variant"/>
    <property type="match status" value="2"/>
</dbReference>
<evidence type="ECO:0000313" key="9">
    <source>
        <dbReference type="Proteomes" id="UP000504634"/>
    </source>
</evidence>
<dbReference type="GO" id="GO:0030515">
    <property type="term" value="F:snoRNA binding"/>
    <property type="evidence" value="ECO:0007669"/>
    <property type="project" value="TreeGrafter"/>
</dbReference>
<dbReference type="Pfam" id="PF08146">
    <property type="entry name" value="BP28CT"/>
    <property type="match status" value="1"/>
</dbReference>
<comment type="subcellular location">
    <subcellularLocation>
        <location evidence="1 7">Nucleus</location>
        <location evidence="1 7">Nucleolus</location>
    </subcellularLocation>
</comment>
<comment type="function">
    <text evidence="7">Involved in nucleolar processing of pre-18S ribosomal RNA.</text>
</comment>
<dbReference type="GO" id="GO:0032040">
    <property type="term" value="C:small-subunit processome"/>
    <property type="evidence" value="ECO:0007669"/>
    <property type="project" value="TreeGrafter"/>
</dbReference>
<dbReference type="GeneID" id="115625783"/>
<dbReference type="SUPFAM" id="SSF48371">
    <property type="entry name" value="ARM repeat"/>
    <property type="match status" value="1"/>
</dbReference>
<dbReference type="SMART" id="SM01036">
    <property type="entry name" value="BP28CT"/>
    <property type="match status" value="1"/>
</dbReference>
<feature type="domain" description="BP28 C-terminal" evidence="8">
    <location>
        <begin position="1819"/>
        <end position="1970"/>
    </location>
</feature>
<dbReference type="GO" id="GO:0045943">
    <property type="term" value="P:positive regulation of transcription by RNA polymerase I"/>
    <property type="evidence" value="ECO:0007669"/>
    <property type="project" value="TreeGrafter"/>
</dbReference>
<evidence type="ECO:0000256" key="3">
    <source>
        <dbReference type="ARBA" id="ARBA00022517"/>
    </source>
</evidence>
<comment type="similarity">
    <text evidence="2 7">Belongs to the HEATR1/UTP10 family.</text>
</comment>
<evidence type="ECO:0000256" key="7">
    <source>
        <dbReference type="RuleBase" id="RU367065"/>
    </source>
</evidence>
<keyword evidence="9" id="KW-1185">Reference proteome</keyword>
<dbReference type="InterPro" id="IPR012954">
    <property type="entry name" value="BP28_C_dom"/>
</dbReference>
<gene>
    <name evidence="10" type="primary">LOC115625783</name>
</gene>
<dbReference type="Pfam" id="PF23243">
    <property type="entry name" value="HEAT_HEATR1"/>
    <property type="match status" value="1"/>
</dbReference>
<dbReference type="Proteomes" id="UP000504634">
    <property type="component" value="Unplaced"/>
</dbReference>
<dbReference type="GO" id="GO:0034455">
    <property type="term" value="C:t-UTP complex"/>
    <property type="evidence" value="ECO:0007669"/>
    <property type="project" value="TreeGrafter"/>
</dbReference>
<dbReference type="RefSeq" id="XP_030376815.1">
    <property type="nucleotide sequence ID" value="XM_030520955.1"/>
</dbReference>
<evidence type="ECO:0000259" key="8">
    <source>
        <dbReference type="SMART" id="SM01036"/>
    </source>
</evidence>
<dbReference type="OrthoDB" id="31183at2759"/>
<evidence type="ECO:0000256" key="1">
    <source>
        <dbReference type="ARBA" id="ARBA00004604"/>
    </source>
</evidence>
<keyword evidence="3 7" id="KW-0690">Ribosome biogenesis</keyword>
<keyword evidence="4 7" id="KW-0698">rRNA processing</keyword>
<proteinExistence type="inferred from homology"/>
<accession>A0A6J2TMS4</accession>
<dbReference type="GO" id="GO:0000462">
    <property type="term" value="P:maturation of SSU-rRNA from tricistronic rRNA transcript (SSU-rRNA, 5.8S rRNA, LSU-rRNA)"/>
    <property type="evidence" value="ECO:0007669"/>
    <property type="project" value="TreeGrafter"/>
</dbReference>
<dbReference type="InterPro" id="IPR040191">
    <property type="entry name" value="UTP10"/>
</dbReference>
<dbReference type="GO" id="GO:0030686">
    <property type="term" value="C:90S preribosome"/>
    <property type="evidence" value="ECO:0007669"/>
    <property type="project" value="TreeGrafter"/>
</dbReference>
<dbReference type="InterPro" id="IPR016024">
    <property type="entry name" value="ARM-type_fold"/>
</dbReference>
<keyword evidence="5 7" id="KW-0539">Nucleus</keyword>
<organism evidence="9 10">
    <name type="scientific">Drosophila lebanonensis</name>
    <name type="common">Fruit fly</name>
    <name type="synonym">Scaptodrosophila lebanonensis</name>
    <dbReference type="NCBI Taxonomy" id="7225"/>
    <lineage>
        <taxon>Eukaryota</taxon>
        <taxon>Metazoa</taxon>
        <taxon>Ecdysozoa</taxon>
        <taxon>Arthropoda</taxon>
        <taxon>Hexapoda</taxon>
        <taxon>Insecta</taxon>
        <taxon>Pterygota</taxon>
        <taxon>Neoptera</taxon>
        <taxon>Endopterygota</taxon>
        <taxon>Diptera</taxon>
        <taxon>Brachycera</taxon>
        <taxon>Muscomorpha</taxon>
        <taxon>Ephydroidea</taxon>
        <taxon>Drosophilidae</taxon>
        <taxon>Scaptodrosophila</taxon>
    </lineage>
</organism>
<dbReference type="InterPro" id="IPR056473">
    <property type="entry name" value="HEAT_Utp10/HEAT1"/>
</dbReference>
<evidence type="ECO:0000256" key="2">
    <source>
        <dbReference type="ARBA" id="ARBA00010559"/>
    </source>
</evidence>
<keyword evidence="6 7" id="KW-0687">Ribonucleoprotein</keyword>